<organism evidence="1 2">
    <name type="scientific">Pandoraea anhela</name>
    <dbReference type="NCBI Taxonomy" id="2508295"/>
    <lineage>
        <taxon>Bacteria</taxon>
        <taxon>Pseudomonadati</taxon>
        <taxon>Pseudomonadota</taxon>
        <taxon>Betaproteobacteria</taxon>
        <taxon>Burkholderiales</taxon>
        <taxon>Burkholderiaceae</taxon>
        <taxon>Pandoraea</taxon>
    </lineage>
</organism>
<keyword evidence="2" id="KW-1185">Reference proteome</keyword>
<name>A0A5E4RF03_9BURK</name>
<accession>A0A5E4RF03</accession>
<dbReference type="EMBL" id="CABPSB010000001">
    <property type="protein sequence ID" value="VVD61755.1"/>
    <property type="molecule type" value="Genomic_DNA"/>
</dbReference>
<dbReference type="Proteomes" id="UP000406256">
    <property type="component" value="Unassembled WGS sequence"/>
</dbReference>
<dbReference type="AlphaFoldDB" id="A0A5E4RF03"/>
<sequence>MATGSVVDTPTDVAAIVTLAMTLTNATSAGADGERPWTPDNDAWDALSQLDAHARGLEPTQVVTFKAALRPLLPAYDPFSRDVAVVHLAEFDRKLDELGVYEY</sequence>
<evidence type="ECO:0000313" key="2">
    <source>
        <dbReference type="Proteomes" id="UP000406256"/>
    </source>
</evidence>
<reference evidence="1 2" key="1">
    <citation type="submission" date="2019-08" db="EMBL/GenBank/DDBJ databases">
        <authorList>
            <person name="Peeters C."/>
        </authorList>
    </citation>
    <scope>NUCLEOTIDE SEQUENCE [LARGE SCALE GENOMIC DNA]</scope>
    <source>
        <strain evidence="1 2">LMG 31108</strain>
    </source>
</reference>
<evidence type="ECO:0000313" key="1">
    <source>
        <dbReference type="EMBL" id="VVD61755.1"/>
    </source>
</evidence>
<dbReference type="RefSeq" id="WP_150667000.1">
    <property type="nucleotide sequence ID" value="NZ_CABPSB010000001.1"/>
</dbReference>
<proteinExistence type="predicted"/>
<gene>
    <name evidence="1" type="ORF">PAN31108_00148</name>
</gene>
<protein>
    <submittedName>
        <fullName evidence="1">Uncharacterized protein</fullName>
    </submittedName>
</protein>